<dbReference type="SUPFAM" id="SSF55931">
    <property type="entry name" value="Glutamine synthetase/guanido kinase"/>
    <property type="match status" value="1"/>
</dbReference>
<feature type="binding site" evidence="6">
    <location>
        <begin position="163"/>
        <end position="167"/>
    </location>
    <ligand>
        <name>ATP</name>
        <dbReference type="ChEBI" id="CHEBI:30616"/>
    </ligand>
</feature>
<dbReference type="InterPro" id="IPR023660">
    <property type="entry name" value="Arg_Kinase"/>
</dbReference>
<dbReference type="PROSITE" id="PS00112">
    <property type="entry name" value="PHOSPHAGEN_KINASE"/>
    <property type="match status" value="1"/>
</dbReference>
<gene>
    <name evidence="5" type="primary">mcsB</name>
    <name evidence="9" type="ORF">H8693_00335</name>
</gene>
<feature type="binding site" evidence="5 6">
    <location>
        <position position="112"/>
    </location>
    <ligand>
        <name>ATP</name>
        <dbReference type="ChEBI" id="CHEBI:30616"/>
    </ligand>
</feature>
<evidence type="ECO:0000256" key="5">
    <source>
        <dbReference type="HAMAP-Rule" id="MF_00602"/>
    </source>
</evidence>
<dbReference type="InterPro" id="IPR014746">
    <property type="entry name" value="Gln_synth/guanido_kin_cat_dom"/>
</dbReference>
<protein>
    <recommendedName>
        <fullName evidence="5">Protein-arginine kinase</fullName>
        <ecNumber evidence="5">2.7.14.1</ecNumber>
    </recommendedName>
</protein>
<dbReference type="GO" id="GO:1990424">
    <property type="term" value="F:protein arginine kinase activity"/>
    <property type="evidence" value="ECO:0007669"/>
    <property type="project" value="UniProtKB-EC"/>
</dbReference>
<dbReference type="EC" id="2.7.14.1" evidence="5"/>
<dbReference type="EMBL" id="JACRSS010000001">
    <property type="protein sequence ID" value="MBC8537382.1"/>
    <property type="molecule type" value="Genomic_DNA"/>
</dbReference>
<evidence type="ECO:0000259" key="8">
    <source>
        <dbReference type="PROSITE" id="PS51510"/>
    </source>
</evidence>
<dbReference type="GO" id="GO:0004111">
    <property type="term" value="F:creatine kinase activity"/>
    <property type="evidence" value="ECO:0007669"/>
    <property type="project" value="InterPro"/>
</dbReference>
<evidence type="ECO:0000256" key="6">
    <source>
        <dbReference type="PROSITE-ProRule" id="PRU00843"/>
    </source>
</evidence>
<dbReference type="PANTHER" id="PTHR11547">
    <property type="entry name" value="ARGININE OR CREATINE KINASE"/>
    <property type="match status" value="1"/>
</dbReference>
<comment type="caution">
    <text evidence="9">The sequence shown here is derived from an EMBL/GenBank/DDBJ whole genome shotgun (WGS) entry which is preliminary data.</text>
</comment>
<comment type="function">
    <text evidence="5">Catalyzes the specific phosphorylation of arginine residues in proteins.</text>
</comment>
<dbReference type="GO" id="GO:0005615">
    <property type="term" value="C:extracellular space"/>
    <property type="evidence" value="ECO:0007669"/>
    <property type="project" value="TreeGrafter"/>
</dbReference>
<accession>A0A926DGH9</accession>
<feature type="binding site" evidence="5 6">
    <location>
        <begin position="17"/>
        <end position="21"/>
    </location>
    <ligand>
        <name>ATP</name>
        <dbReference type="ChEBI" id="CHEBI:30616"/>
    </ligand>
</feature>
<feature type="domain" description="Phosphagen kinase C-terminal" evidence="8">
    <location>
        <begin position="14"/>
        <end position="241"/>
    </location>
</feature>
<dbReference type="Proteomes" id="UP000617951">
    <property type="component" value="Unassembled WGS sequence"/>
</dbReference>
<evidence type="ECO:0000256" key="3">
    <source>
        <dbReference type="ARBA" id="ARBA00022777"/>
    </source>
</evidence>
<feature type="binding site" evidence="5 6">
    <location>
        <position position="79"/>
    </location>
    <ligand>
        <name>ATP</name>
        <dbReference type="ChEBI" id="CHEBI:30616"/>
    </ligand>
</feature>
<evidence type="ECO:0000313" key="9">
    <source>
        <dbReference type="EMBL" id="MBC8537382.1"/>
    </source>
</evidence>
<keyword evidence="5" id="KW-0021">Allosteric enzyme</keyword>
<keyword evidence="4 5" id="KW-0067">ATP-binding</keyword>
<evidence type="ECO:0000256" key="2">
    <source>
        <dbReference type="ARBA" id="ARBA00022741"/>
    </source>
</evidence>
<dbReference type="RefSeq" id="WP_178619436.1">
    <property type="nucleotide sequence ID" value="NZ_JACRSS010000001.1"/>
</dbReference>
<reference evidence="9" key="1">
    <citation type="submission" date="2020-08" db="EMBL/GenBank/DDBJ databases">
        <title>Genome public.</title>
        <authorList>
            <person name="Liu C."/>
            <person name="Sun Q."/>
        </authorList>
    </citation>
    <scope>NUCLEOTIDE SEQUENCE</scope>
    <source>
        <strain evidence="9">NSJ-63</strain>
    </source>
</reference>
<comment type="activity regulation">
    <text evidence="5">Appears to be allosterically activated by the binding of pArg-containing polypeptides to the pArg-binding pocket localized in the C-terminal domain of McsB.</text>
</comment>
<name>A0A926DGH9_9FIRM</name>
<dbReference type="GO" id="GO:0005524">
    <property type="term" value="F:ATP binding"/>
    <property type="evidence" value="ECO:0007669"/>
    <property type="project" value="UniProtKB-UniRule"/>
</dbReference>
<evidence type="ECO:0000256" key="1">
    <source>
        <dbReference type="ARBA" id="ARBA00022679"/>
    </source>
</evidence>
<evidence type="ECO:0000256" key="7">
    <source>
        <dbReference type="RuleBase" id="RU000505"/>
    </source>
</evidence>
<keyword evidence="2 5" id="KW-0547">Nucleotide-binding</keyword>
<dbReference type="Gene3D" id="3.30.590.10">
    <property type="entry name" value="Glutamine synthetase/guanido kinase, catalytic domain"/>
    <property type="match status" value="1"/>
</dbReference>
<keyword evidence="1 5" id="KW-0808">Transferase</keyword>
<dbReference type="Pfam" id="PF00217">
    <property type="entry name" value="ATP-gua_Ptrans"/>
    <property type="match status" value="1"/>
</dbReference>
<dbReference type="CDD" id="cd07930">
    <property type="entry name" value="bacterial_phosphagen_kinase"/>
    <property type="match status" value="1"/>
</dbReference>
<evidence type="ECO:0000256" key="4">
    <source>
        <dbReference type="ARBA" id="ARBA00022840"/>
    </source>
</evidence>
<proteinExistence type="inferred from homology"/>
<dbReference type="PANTHER" id="PTHR11547:SF38">
    <property type="entry name" value="ARGININE KINASE 1-RELATED"/>
    <property type="match status" value="1"/>
</dbReference>
<comment type="caution">
    <text evidence="5">Lacks conserved residue(s) required for the propagation of feature annotation.</text>
</comment>
<comment type="similarity">
    <text evidence="5 6 7">Belongs to the ATP:guanido phosphotransferase family.</text>
</comment>
<keyword evidence="3 5" id="KW-0418">Kinase</keyword>
<dbReference type="PROSITE" id="PS51510">
    <property type="entry name" value="PHOSPHAGEN_KINASE_C"/>
    <property type="match status" value="1"/>
</dbReference>
<feature type="short sequence motif" description="RDXXRA motif of the pArg binding pocket involved in allosteric regulation" evidence="5">
    <location>
        <begin position="321"/>
        <end position="326"/>
    </location>
</feature>
<dbReference type="AlphaFoldDB" id="A0A926DGH9"/>
<dbReference type="HAMAP" id="MF_00602">
    <property type="entry name" value="Prot_Arg_kinase"/>
    <property type="match status" value="1"/>
</dbReference>
<dbReference type="InterPro" id="IPR022414">
    <property type="entry name" value="ATP-guanido_PTrfase_cat"/>
</dbReference>
<comment type="catalytic activity">
    <reaction evidence="5">
        <text>L-arginyl-[protein] + ATP = N(omega)-phospho-L-arginyl-[protein] + ADP + H(+)</text>
        <dbReference type="Rhea" id="RHEA:43384"/>
        <dbReference type="Rhea" id="RHEA-COMP:10532"/>
        <dbReference type="Rhea" id="RHEA-COMP:10533"/>
        <dbReference type="ChEBI" id="CHEBI:15378"/>
        <dbReference type="ChEBI" id="CHEBI:29965"/>
        <dbReference type="ChEBI" id="CHEBI:30616"/>
        <dbReference type="ChEBI" id="CHEBI:83226"/>
        <dbReference type="ChEBI" id="CHEBI:456216"/>
        <dbReference type="EC" id="2.7.14.1"/>
    </reaction>
</comment>
<organism evidence="9 10">
    <name type="scientific">Guopingia tenuis</name>
    <dbReference type="NCBI Taxonomy" id="2763656"/>
    <lineage>
        <taxon>Bacteria</taxon>
        <taxon>Bacillati</taxon>
        <taxon>Bacillota</taxon>
        <taxon>Clostridia</taxon>
        <taxon>Christensenellales</taxon>
        <taxon>Christensenellaceae</taxon>
        <taxon>Guopingia</taxon>
    </lineage>
</organism>
<sequence length="334" mass="36852">MALWLKENALDSDVAISTRVRLARNLAGIPFPHRIAGTQRAEQVKETAKRAFLRDGMDFSYQEIRGLSPINKTRLVEQHIISRELASGNEGAMILSPDESICVMIGEEDHYRLQCLRSGYDVDTAMKMAFELDKMLNKEAEYAFDPELGYLTSCPTNVGTGMRVSVMLHLPGLTLSGGIRGILSALGNFGVTARGCYGEGSEAAGDIYQISNQVTLGVSEKDIAKNLKTVVSQIIKKEREARNALLHNQGAEVKDRIWRSYGLLKYAWKMDTSEALSCISLVNMGVGLGIIEANTSDELYGLMMDIMPGMLSGEGRTAQDRDVVRARMIRNTIH</sequence>
<keyword evidence="10" id="KW-1185">Reference proteome</keyword>
<feature type="binding site" evidence="6">
    <location>
        <begin position="194"/>
        <end position="199"/>
    </location>
    <ligand>
        <name>ATP</name>
        <dbReference type="ChEBI" id="CHEBI:30616"/>
    </ligand>
</feature>
<evidence type="ECO:0000313" key="10">
    <source>
        <dbReference type="Proteomes" id="UP000617951"/>
    </source>
</evidence>
<dbReference type="InterPro" id="IPR000749">
    <property type="entry name" value="ATP-guanido_PTrfase"/>
</dbReference>
<dbReference type="GO" id="GO:0046314">
    <property type="term" value="P:phosphocreatine biosynthetic process"/>
    <property type="evidence" value="ECO:0007669"/>
    <property type="project" value="InterPro"/>
</dbReference>
<dbReference type="InterPro" id="IPR022415">
    <property type="entry name" value="ATP-guanido_PTrfase_AS"/>
</dbReference>